<dbReference type="InterPro" id="IPR015273">
    <property type="entry name" value="Cys-tRNA-synt_Ia_DALR"/>
</dbReference>
<dbReference type="SMART" id="SM00840">
    <property type="entry name" value="DALR_2"/>
    <property type="match status" value="1"/>
</dbReference>
<feature type="binding site" evidence="13">
    <location>
        <position position="238"/>
    </location>
    <ligand>
        <name>Zn(2+)</name>
        <dbReference type="ChEBI" id="CHEBI:29105"/>
    </ligand>
</feature>
<keyword evidence="8 13" id="KW-0862">Zinc</keyword>
<dbReference type="EMBL" id="CP144914">
    <property type="protein sequence ID" value="WWD80095.1"/>
    <property type="molecule type" value="Genomic_DNA"/>
</dbReference>
<dbReference type="Gene3D" id="3.40.50.620">
    <property type="entry name" value="HUPs"/>
    <property type="match status" value="1"/>
</dbReference>
<protein>
    <recommendedName>
        <fullName evidence="13">Cysteine--tRNA ligase</fullName>
        <ecNumber evidence="13">6.1.1.16</ecNumber>
    </recommendedName>
    <alternativeName>
        <fullName evidence="13">Cysteinyl-tRNA synthetase</fullName>
        <shortName evidence="13">CysRS</shortName>
    </alternativeName>
</protein>
<keyword evidence="9 13" id="KW-0067">ATP-binding</keyword>
<name>A0A5C7FEG3_9BACI</name>
<dbReference type="InterPro" id="IPR056411">
    <property type="entry name" value="CysS_C"/>
</dbReference>
<keyword evidence="5 13" id="KW-0436">Ligase</keyword>
<evidence type="ECO:0000256" key="6">
    <source>
        <dbReference type="ARBA" id="ARBA00022723"/>
    </source>
</evidence>
<keyword evidence="7 13" id="KW-0547">Nucleotide-binding</keyword>
<dbReference type="PANTHER" id="PTHR10890">
    <property type="entry name" value="CYSTEINYL-TRNA SYNTHETASE"/>
    <property type="match status" value="1"/>
</dbReference>
<reference evidence="16 17" key="1">
    <citation type="submission" date="2024-01" db="EMBL/GenBank/DDBJ databases">
        <title>Complete Genome Sequence of Alkalicoccus halolimnae BZ-SZ-XJ29T, a Moderately Halophilic Bacterium Isolated from a Salt Lake.</title>
        <authorList>
            <person name="Zhao B."/>
        </authorList>
    </citation>
    <scope>NUCLEOTIDE SEQUENCE [LARGE SCALE GENOMIC DNA]</scope>
    <source>
        <strain evidence="16 17">BZ-SZ-XJ29</strain>
    </source>
</reference>
<dbReference type="InterPro" id="IPR024909">
    <property type="entry name" value="Cys-tRNA/MSH_ligase"/>
</dbReference>
<comment type="subcellular location">
    <subcellularLocation>
        <location evidence="1 13">Cytoplasm</location>
    </subcellularLocation>
</comment>
<keyword evidence="6 13" id="KW-0479">Metal-binding</keyword>
<dbReference type="Proteomes" id="UP000321816">
    <property type="component" value="Chromosome"/>
</dbReference>
<feature type="binding site" evidence="13">
    <location>
        <position position="209"/>
    </location>
    <ligand>
        <name>Zn(2+)</name>
        <dbReference type="ChEBI" id="CHEBI:29105"/>
    </ligand>
</feature>
<dbReference type="PANTHER" id="PTHR10890:SF3">
    <property type="entry name" value="CYSTEINE--TRNA LIGASE, CYTOPLASMIC"/>
    <property type="match status" value="1"/>
</dbReference>
<keyword evidence="14" id="KW-0175">Coiled coil</keyword>
<dbReference type="OrthoDB" id="9815130at2"/>
<dbReference type="GO" id="GO:0006423">
    <property type="term" value="P:cysteinyl-tRNA aminoacylation"/>
    <property type="evidence" value="ECO:0007669"/>
    <property type="project" value="UniProtKB-UniRule"/>
</dbReference>
<evidence type="ECO:0000256" key="9">
    <source>
        <dbReference type="ARBA" id="ARBA00022840"/>
    </source>
</evidence>
<evidence type="ECO:0000256" key="12">
    <source>
        <dbReference type="ARBA" id="ARBA00047398"/>
    </source>
</evidence>
<dbReference type="HAMAP" id="MF_00041">
    <property type="entry name" value="Cys_tRNA_synth"/>
    <property type="match status" value="1"/>
</dbReference>
<dbReference type="Pfam" id="PF01406">
    <property type="entry name" value="tRNA-synt_1e"/>
    <property type="match status" value="1"/>
</dbReference>
<evidence type="ECO:0000313" key="16">
    <source>
        <dbReference type="EMBL" id="WWD80095.1"/>
    </source>
</evidence>
<proteinExistence type="inferred from homology"/>
<gene>
    <name evidence="13 16" type="primary">cysS</name>
    <name evidence="16" type="ORF">FTX54_000560</name>
</gene>
<dbReference type="EC" id="6.1.1.16" evidence="13"/>
<dbReference type="InterPro" id="IPR009080">
    <property type="entry name" value="tRNAsynth_Ia_anticodon-bd"/>
</dbReference>
<evidence type="ECO:0000256" key="3">
    <source>
        <dbReference type="ARBA" id="ARBA00011245"/>
    </source>
</evidence>
<evidence type="ECO:0000256" key="10">
    <source>
        <dbReference type="ARBA" id="ARBA00022917"/>
    </source>
</evidence>
<dbReference type="Pfam" id="PF09190">
    <property type="entry name" value="DALR_2"/>
    <property type="match status" value="1"/>
</dbReference>
<comment type="cofactor">
    <cofactor evidence="13">
        <name>Zn(2+)</name>
        <dbReference type="ChEBI" id="CHEBI:29105"/>
    </cofactor>
    <text evidence="13">Binds 1 zinc ion per subunit.</text>
</comment>
<evidence type="ECO:0000256" key="13">
    <source>
        <dbReference type="HAMAP-Rule" id="MF_00041"/>
    </source>
</evidence>
<dbReference type="RefSeq" id="WP_147804617.1">
    <property type="nucleotide sequence ID" value="NZ_CP144914.1"/>
</dbReference>
<evidence type="ECO:0000256" key="2">
    <source>
        <dbReference type="ARBA" id="ARBA00005594"/>
    </source>
</evidence>
<feature type="coiled-coil region" evidence="14">
    <location>
        <begin position="414"/>
        <end position="450"/>
    </location>
</feature>
<dbReference type="InterPro" id="IPR015803">
    <property type="entry name" value="Cys-tRNA-ligase"/>
</dbReference>
<feature type="domain" description="Cysteinyl-tRNA synthetase class Ia DALR" evidence="15">
    <location>
        <begin position="353"/>
        <end position="417"/>
    </location>
</feature>
<evidence type="ECO:0000259" key="15">
    <source>
        <dbReference type="SMART" id="SM00840"/>
    </source>
</evidence>
<keyword evidence="4 13" id="KW-0963">Cytoplasm</keyword>
<dbReference type="FunFam" id="3.40.50.620:FF:000009">
    <property type="entry name" value="Cysteine--tRNA ligase"/>
    <property type="match status" value="1"/>
</dbReference>
<accession>A0A5C7FEG3</accession>
<dbReference type="CDD" id="cd00672">
    <property type="entry name" value="CysRS_core"/>
    <property type="match status" value="1"/>
</dbReference>
<dbReference type="KEGG" id="ahal:FTX54_000560"/>
<feature type="short sequence motif" description="'HIGH' region" evidence="13">
    <location>
        <begin position="31"/>
        <end position="41"/>
    </location>
</feature>
<evidence type="ECO:0000256" key="4">
    <source>
        <dbReference type="ARBA" id="ARBA00022490"/>
    </source>
</evidence>
<dbReference type="GO" id="GO:0005829">
    <property type="term" value="C:cytosol"/>
    <property type="evidence" value="ECO:0007669"/>
    <property type="project" value="TreeGrafter"/>
</dbReference>
<comment type="catalytic activity">
    <reaction evidence="12 13">
        <text>tRNA(Cys) + L-cysteine + ATP = L-cysteinyl-tRNA(Cys) + AMP + diphosphate</text>
        <dbReference type="Rhea" id="RHEA:17773"/>
        <dbReference type="Rhea" id="RHEA-COMP:9661"/>
        <dbReference type="Rhea" id="RHEA-COMP:9679"/>
        <dbReference type="ChEBI" id="CHEBI:30616"/>
        <dbReference type="ChEBI" id="CHEBI:33019"/>
        <dbReference type="ChEBI" id="CHEBI:35235"/>
        <dbReference type="ChEBI" id="CHEBI:78442"/>
        <dbReference type="ChEBI" id="CHEBI:78517"/>
        <dbReference type="ChEBI" id="CHEBI:456215"/>
        <dbReference type="EC" id="6.1.1.16"/>
    </reaction>
</comment>
<feature type="binding site" evidence="13">
    <location>
        <position position="234"/>
    </location>
    <ligand>
        <name>Zn(2+)</name>
        <dbReference type="ChEBI" id="CHEBI:29105"/>
    </ligand>
</feature>
<keyword evidence="11 13" id="KW-0030">Aminoacyl-tRNA synthetase</keyword>
<evidence type="ECO:0000256" key="11">
    <source>
        <dbReference type="ARBA" id="ARBA00023146"/>
    </source>
</evidence>
<feature type="short sequence motif" description="'KMSKS' region" evidence="13">
    <location>
        <begin position="266"/>
        <end position="270"/>
    </location>
</feature>
<dbReference type="InterPro" id="IPR014729">
    <property type="entry name" value="Rossmann-like_a/b/a_fold"/>
</dbReference>
<keyword evidence="17" id="KW-1185">Reference proteome</keyword>
<feature type="binding site" evidence="13">
    <location>
        <position position="29"/>
    </location>
    <ligand>
        <name>Zn(2+)</name>
        <dbReference type="ChEBI" id="CHEBI:29105"/>
    </ligand>
</feature>
<evidence type="ECO:0000313" key="17">
    <source>
        <dbReference type="Proteomes" id="UP000321816"/>
    </source>
</evidence>
<evidence type="ECO:0000256" key="8">
    <source>
        <dbReference type="ARBA" id="ARBA00022833"/>
    </source>
</evidence>
<feature type="modified residue" description="Phosphoserine" evidence="13">
    <location>
        <position position="270"/>
    </location>
</feature>
<dbReference type="PRINTS" id="PR00983">
    <property type="entry name" value="TRNASYNTHCYS"/>
</dbReference>
<evidence type="ECO:0000256" key="7">
    <source>
        <dbReference type="ARBA" id="ARBA00022741"/>
    </source>
</evidence>
<comment type="subunit">
    <text evidence="3 13">Monomer.</text>
</comment>
<dbReference type="InterPro" id="IPR032678">
    <property type="entry name" value="tRNA-synt_1_cat_dom"/>
</dbReference>
<dbReference type="Pfam" id="PF23493">
    <property type="entry name" value="CysS_C"/>
    <property type="match status" value="1"/>
</dbReference>
<dbReference type="GO" id="GO:0008270">
    <property type="term" value="F:zinc ion binding"/>
    <property type="evidence" value="ECO:0007669"/>
    <property type="project" value="UniProtKB-UniRule"/>
</dbReference>
<evidence type="ECO:0000256" key="5">
    <source>
        <dbReference type="ARBA" id="ARBA00022598"/>
    </source>
</evidence>
<dbReference type="GO" id="GO:0005524">
    <property type="term" value="F:ATP binding"/>
    <property type="evidence" value="ECO:0007669"/>
    <property type="project" value="UniProtKB-UniRule"/>
</dbReference>
<evidence type="ECO:0000256" key="14">
    <source>
        <dbReference type="SAM" id="Coils"/>
    </source>
</evidence>
<dbReference type="SUPFAM" id="SSF52374">
    <property type="entry name" value="Nucleotidylyl transferase"/>
    <property type="match status" value="1"/>
</dbReference>
<dbReference type="SUPFAM" id="SSF47323">
    <property type="entry name" value="Anticodon-binding domain of a subclass of class I aminoacyl-tRNA synthetases"/>
    <property type="match status" value="1"/>
</dbReference>
<dbReference type="GO" id="GO:0004817">
    <property type="term" value="F:cysteine-tRNA ligase activity"/>
    <property type="evidence" value="ECO:0007669"/>
    <property type="project" value="UniProtKB-UniRule"/>
</dbReference>
<keyword evidence="10 13" id="KW-0648">Protein biosynthesis</keyword>
<sequence length="469" mass="54556">MTIQLYNTLTRQKETFQPIEEGKVKMYVCGPTVYNYIHIGNARPAVVFDMVRRYLEYRGYDVEYVSNFTDVDDKIIKAAEELNEDVMEVAERFIEAYHRDTGALGVEKADLHPRVTESMPDIIDFIERLVEKGYAYESSGDVYFRTRKFDGYGKLSHQSIDDLQAGARVEVGDRKEDPLDFVLWKTAKPGEISWESPWGEGRPGWHIECSAMVKKYLGDTIDIHAGGQDLSFPHHENEIAQSEALTEKRMANYWIHNGYINIDNEKMSKSLGNFILVHDIIREFDPEVVRFFIVNAHYRSPINFSDEQLASARNSLERIKTTYDNLHFRLEESADLGEKSESWLKLIDEHRVRFIEDMDDDFNSANAVAAIFDLVRQTNVYLNEKQTNKEVLKAFIKQLDDMAFVLGIQLAVKEELLDEEVEALIEERIEARKERNFQRADDIRDELKEKNILLEDTPQGTRWKRGQQK</sequence>
<comment type="similarity">
    <text evidence="2 13">Belongs to the class-I aminoacyl-tRNA synthetase family.</text>
</comment>
<dbReference type="Gene3D" id="1.20.120.1910">
    <property type="entry name" value="Cysteine-tRNA ligase, C-terminal anti-codon recognition domain"/>
    <property type="match status" value="1"/>
</dbReference>
<keyword evidence="13" id="KW-0597">Phosphoprotein</keyword>
<organism evidence="16 17">
    <name type="scientific">Alkalicoccus halolimnae</name>
    <dbReference type="NCBI Taxonomy" id="1667239"/>
    <lineage>
        <taxon>Bacteria</taxon>
        <taxon>Bacillati</taxon>
        <taxon>Bacillota</taxon>
        <taxon>Bacilli</taxon>
        <taxon>Bacillales</taxon>
        <taxon>Bacillaceae</taxon>
        <taxon>Alkalicoccus</taxon>
    </lineage>
</organism>
<dbReference type="NCBIfam" id="TIGR00435">
    <property type="entry name" value="cysS"/>
    <property type="match status" value="1"/>
</dbReference>
<feature type="binding site" evidence="13">
    <location>
        <position position="269"/>
    </location>
    <ligand>
        <name>ATP</name>
        <dbReference type="ChEBI" id="CHEBI:30616"/>
    </ligand>
</feature>
<dbReference type="AlphaFoldDB" id="A0A5C7FEG3"/>
<evidence type="ECO:0000256" key="1">
    <source>
        <dbReference type="ARBA" id="ARBA00004496"/>
    </source>
</evidence>